<comment type="caution">
    <text evidence="2">The sequence shown here is derived from an EMBL/GenBank/DDBJ whole genome shotgun (WGS) entry which is preliminary data.</text>
</comment>
<dbReference type="RefSeq" id="WP_183090927.1">
    <property type="nucleotide sequence ID" value="NZ_JACJUD010000008.1"/>
</dbReference>
<dbReference type="PANTHER" id="PTHR43798:SF33">
    <property type="entry name" value="HYDROLASE, PUTATIVE (AFU_ORTHOLOGUE AFUA_2G14860)-RELATED"/>
    <property type="match status" value="1"/>
</dbReference>
<evidence type="ECO:0000259" key="1">
    <source>
        <dbReference type="Pfam" id="PF12697"/>
    </source>
</evidence>
<dbReference type="InterPro" id="IPR000073">
    <property type="entry name" value="AB_hydrolase_1"/>
</dbReference>
<feature type="domain" description="AB hydrolase-1" evidence="1">
    <location>
        <begin position="54"/>
        <end position="283"/>
    </location>
</feature>
<organism evidence="2 3">
    <name type="scientific">Aquipseudomonas ullengensis</name>
    <dbReference type="NCBI Taxonomy" id="2759166"/>
    <lineage>
        <taxon>Bacteria</taxon>
        <taxon>Pseudomonadati</taxon>
        <taxon>Pseudomonadota</taxon>
        <taxon>Gammaproteobacteria</taxon>
        <taxon>Pseudomonadales</taxon>
        <taxon>Pseudomonadaceae</taxon>
        <taxon>Aquipseudomonas</taxon>
    </lineage>
</organism>
<dbReference type="EMBL" id="JACJUD010000008">
    <property type="protein sequence ID" value="MBB2497397.1"/>
    <property type="molecule type" value="Genomic_DNA"/>
</dbReference>
<dbReference type="Proteomes" id="UP000542720">
    <property type="component" value="Unassembled WGS sequence"/>
</dbReference>
<dbReference type="Gene3D" id="3.40.50.1820">
    <property type="entry name" value="alpha/beta hydrolase"/>
    <property type="match status" value="1"/>
</dbReference>
<dbReference type="PANTHER" id="PTHR43798">
    <property type="entry name" value="MONOACYLGLYCEROL LIPASE"/>
    <property type="match status" value="1"/>
</dbReference>
<keyword evidence="2" id="KW-0378">Hydrolase</keyword>
<proteinExistence type="predicted"/>
<dbReference type="AlphaFoldDB" id="A0A7W4LQE6"/>
<dbReference type="PRINTS" id="PR00111">
    <property type="entry name" value="ABHYDROLASE"/>
</dbReference>
<keyword evidence="3" id="KW-1185">Reference proteome</keyword>
<dbReference type="InterPro" id="IPR050266">
    <property type="entry name" value="AB_hydrolase_sf"/>
</dbReference>
<evidence type="ECO:0000313" key="2">
    <source>
        <dbReference type="EMBL" id="MBB2497397.1"/>
    </source>
</evidence>
<gene>
    <name evidence="2" type="ORF">H3H51_20440</name>
</gene>
<dbReference type="GO" id="GO:0046464">
    <property type="term" value="P:acylglycerol catabolic process"/>
    <property type="evidence" value="ECO:0007669"/>
    <property type="project" value="TreeGrafter"/>
</dbReference>
<reference evidence="2 3" key="1">
    <citation type="submission" date="2020-08" db="EMBL/GenBank/DDBJ databases">
        <authorList>
            <person name="Kim C.M."/>
        </authorList>
    </citation>
    <scope>NUCLEOTIDE SEQUENCE [LARGE SCALE GENOMIC DNA]</scope>
    <source>
        <strain evidence="2 3">UL070</strain>
    </source>
</reference>
<dbReference type="GO" id="GO:0016020">
    <property type="term" value="C:membrane"/>
    <property type="evidence" value="ECO:0007669"/>
    <property type="project" value="TreeGrafter"/>
</dbReference>
<dbReference type="SUPFAM" id="SSF53474">
    <property type="entry name" value="alpha/beta-Hydrolases"/>
    <property type="match status" value="1"/>
</dbReference>
<dbReference type="Pfam" id="PF12697">
    <property type="entry name" value="Abhydrolase_6"/>
    <property type="match status" value="1"/>
</dbReference>
<dbReference type="InterPro" id="IPR029058">
    <property type="entry name" value="AB_hydrolase_fold"/>
</dbReference>
<dbReference type="GO" id="GO:0047372">
    <property type="term" value="F:monoacylglycerol lipase activity"/>
    <property type="evidence" value="ECO:0007669"/>
    <property type="project" value="TreeGrafter"/>
</dbReference>
<evidence type="ECO:0000313" key="3">
    <source>
        <dbReference type="Proteomes" id="UP000542720"/>
    </source>
</evidence>
<sequence length="298" mass="33092">MSELSSNLPPLCAARPEWVERALAQPGRSHFIDANGARLHFLSWGFEDTHKPTLLFVHGFRGHAHWWDFIAPWFAEEYRVVAMDLSGMGDSAHRAQYDANSLGRDIAAIAEHISDSPVIAVGHSYGGSRLLRACGERPELFQRLVIVDSYVVFEGESLPSEPIKVRGDHEYPDLASGAARFRLIPAQPDALPCLVEHVASHSLRRHGEGWRWKFDIGLPPGGARESDGGQMLARVTRPVDYLYGEHSVVVDRQRAERIVQALPHARGPIAIPAGHHHLMFDQPLTLISTLRALLATQP</sequence>
<name>A0A7W4LQE6_9GAMM</name>
<protein>
    <submittedName>
        <fullName evidence="2">Alpha/beta hydrolase</fullName>
    </submittedName>
</protein>
<accession>A0A7W4LQE6</accession>